<dbReference type="InterPro" id="IPR056674">
    <property type="entry name" value="DUF7772"/>
</dbReference>
<accession>E3MUD7</accession>
<name>E3MUD7_CAERE</name>
<evidence type="ECO:0000313" key="2">
    <source>
        <dbReference type="Proteomes" id="UP000008281"/>
    </source>
</evidence>
<proteinExistence type="predicted"/>
<dbReference type="Pfam" id="PF24977">
    <property type="entry name" value="DUF7772"/>
    <property type="match status" value="1"/>
</dbReference>
<sequence>MVMNTRILVILYFCEMFTNFVDKVIDRISKISFPGFCNVPVGILKSRTHNNDDKSTVDSVKKDKERFNTFCDESCMTGNNLKCCLAITQAKTQEFKVSKWNTLYNNLRKTFFRIFRINRKL</sequence>
<organism evidence="2">
    <name type="scientific">Caenorhabditis remanei</name>
    <name type="common">Caenorhabditis vulgaris</name>
    <dbReference type="NCBI Taxonomy" id="31234"/>
    <lineage>
        <taxon>Eukaryota</taxon>
        <taxon>Metazoa</taxon>
        <taxon>Ecdysozoa</taxon>
        <taxon>Nematoda</taxon>
        <taxon>Chromadorea</taxon>
        <taxon>Rhabditida</taxon>
        <taxon>Rhabditina</taxon>
        <taxon>Rhabditomorpha</taxon>
        <taxon>Rhabditoidea</taxon>
        <taxon>Rhabditidae</taxon>
        <taxon>Peloderinae</taxon>
        <taxon>Caenorhabditis</taxon>
    </lineage>
</organism>
<reference evidence="1" key="1">
    <citation type="submission" date="2007-07" db="EMBL/GenBank/DDBJ databases">
        <title>PCAP assembly of the Caenorhabditis remanei genome.</title>
        <authorList>
            <consortium name="The Caenorhabditis remanei Sequencing Consortium"/>
            <person name="Wilson R.K."/>
        </authorList>
    </citation>
    <scope>NUCLEOTIDE SEQUENCE [LARGE SCALE GENOMIC DNA]</scope>
    <source>
        <strain evidence="1">PB4641</strain>
    </source>
</reference>
<keyword evidence="2" id="KW-1185">Reference proteome</keyword>
<dbReference type="EMBL" id="DS268479">
    <property type="protein sequence ID" value="EFP09668.1"/>
    <property type="molecule type" value="Genomic_DNA"/>
</dbReference>
<protein>
    <submittedName>
        <fullName evidence="1">Uncharacterized protein</fullName>
    </submittedName>
</protein>
<dbReference type="AlphaFoldDB" id="E3MUD7"/>
<gene>
    <name evidence="1" type="ORF">CRE_21870</name>
</gene>
<evidence type="ECO:0000313" key="1">
    <source>
        <dbReference type="EMBL" id="EFP09668.1"/>
    </source>
</evidence>
<dbReference type="Proteomes" id="UP000008281">
    <property type="component" value="Unassembled WGS sequence"/>
</dbReference>
<dbReference type="HOGENOM" id="CLU_2040253_0_0_1"/>